<gene>
    <name evidence="2" type="ORF">PAECIP111891_03928</name>
</gene>
<dbReference type="Proteomes" id="UP000838821">
    <property type="component" value="Unassembled WGS sequence"/>
</dbReference>
<keyword evidence="1" id="KW-0812">Transmembrane</keyword>
<organism evidence="2 3">
    <name type="scientific">Paenibacillus allorhizoplanae</name>
    <dbReference type="NCBI Taxonomy" id="2905648"/>
    <lineage>
        <taxon>Bacteria</taxon>
        <taxon>Bacillati</taxon>
        <taxon>Bacillota</taxon>
        <taxon>Bacilli</taxon>
        <taxon>Bacillales</taxon>
        <taxon>Paenibacillaceae</taxon>
        <taxon>Paenibacillus</taxon>
    </lineage>
</organism>
<comment type="caution">
    <text evidence="2">The sequence shown here is derived from an EMBL/GenBank/DDBJ whole genome shotgun (WGS) entry which is preliminary data.</text>
</comment>
<accession>A0ABN8GQ20</accession>
<keyword evidence="1" id="KW-1133">Transmembrane helix</keyword>
<evidence type="ECO:0000313" key="3">
    <source>
        <dbReference type="Proteomes" id="UP000838821"/>
    </source>
</evidence>
<evidence type="ECO:0000256" key="1">
    <source>
        <dbReference type="SAM" id="Phobius"/>
    </source>
</evidence>
<protein>
    <recommendedName>
        <fullName evidence="4">Stage III sporulation protein AD</fullName>
    </recommendedName>
</protein>
<keyword evidence="1" id="KW-0472">Membrane</keyword>
<feature type="transmembrane region" description="Helical" evidence="1">
    <location>
        <begin position="31"/>
        <end position="50"/>
    </location>
</feature>
<keyword evidence="3" id="KW-1185">Reference proteome</keyword>
<dbReference type="RefSeq" id="WP_236289793.1">
    <property type="nucleotide sequence ID" value="NZ_CAKMMW010000012.1"/>
</dbReference>
<reference evidence="2" key="1">
    <citation type="submission" date="2022-01" db="EMBL/GenBank/DDBJ databases">
        <authorList>
            <person name="Criscuolo A."/>
        </authorList>
    </citation>
    <scope>NUCLEOTIDE SEQUENCE</scope>
    <source>
        <strain evidence="2">CIP111891</strain>
    </source>
</reference>
<evidence type="ECO:0008006" key="4">
    <source>
        <dbReference type="Google" id="ProtNLM"/>
    </source>
</evidence>
<name>A0ABN8GQ20_9BACL</name>
<dbReference type="EMBL" id="CAKMMW010000012">
    <property type="protein sequence ID" value="CAH1213200.1"/>
    <property type="molecule type" value="Genomic_DNA"/>
</dbReference>
<sequence length="77" mass="8575">MWTITAILLASAAIAILELPSLMKKKLYKEFVIVCCLVVLGTILSIAQSLHMQLPNPLDLITFVFQPCSDFIQGFLH</sequence>
<evidence type="ECO:0000313" key="2">
    <source>
        <dbReference type="EMBL" id="CAH1213200.1"/>
    </source>
</evidence>
<proteinExistence type="predicted"/>